<keyword evidence="1" id="KW-0812">Transmembrane</keyword>
<feature type="transmembrane region" description="Helical" evidence="1">
    <location>
        <begin position="12"/>
        <end position="33"/>
    </location>
</feature>
<dbReference type="RefSeq" id="WP_131071681.1">
    <property type="nucleotide sequence ID" value="NZ_CP049362.1"/>
</dbReference>
<protein>
    <submittedName>
        <fullName evidence="2">Uncharacterized protein</fullName>
    </submittedName>
</protein>
<organism evidence="2 3">
    <name type="scientific">Alcaligenes ammonioxydans</name>
    <dbReference type="NCBI Taxonomy" id="2582914"/>
    <lineage>
        <taxon>Bacteria</taxon>
        <taxon>Pseudomonadati</taxon>
        <taxon>Pseudomonadota</taxon>
        <taxon>Betaproteobacteria</taxon>
        <taxon>Burkholderiales</taxon>
        <taxon>Alcaligenaceae</taxon>
        <taxon>Alcaligenes</taxon>
    </lineage>
</organism>
<feature type="transmembrane region" description="Helical" evidence="1">
    <location>
        <begin position="39"/>
        <end position="56"/>
    </location>
</feature>
<sequence>MNNSNRAYMSDLLSVASWMTGLGAAFVGFVYLLSFPWDWVVPAAIGLEVVLLVIAIRMEFSARQVSGAAGWATFGFVFGHIWIFAAALVLRGIVLLGQWALA</sequence>
<keyword evidence="1" id="KW-0472">Membrane</keyword>
<keyword evidence="3" id="KW-1185">Reference proteome</keyword>
<evidence type="ECO:0000313" key="3">
    <source>
        <dbReference type="Proteomes" id="UP000826050"/>
    </source>
</evidence>
<name>A0ABX8SVK0_9BURK</name>
<dbReference type="EMBL" id="CP049362">
    <property type="protein sequence ID" value="QXX78928.1"/>
    <property type="molecule type" value="Genomic_DNA"/>
</dbReference>
<keyword evidence="1" id="KW-1133">Transmembrane helix</keyword>
<dbReference type="Proteomes" id="UP000826050">
    <property type="component" value="Chromosome"/>
</dbReference>
<proteinExistence type="predicted"/>
<reference evidence="2 3" key="1">
    <citation type="submission" date="2020-02" db="EMBL/GenBank/DDBJ databases">
        <title>Partial ammonium oxidation to N2 by heterotrophic bacteria.</title>
        <authorList>
            <person name="Wu M."/>
        </authorList>
    </citation>
    <scope>NUCLEOTIDE SEQUENCE [LARGE SCALE GENOMIC DNA]</scope>
    <source>
        <strain evidence="2 3">HO-1</strain>
    </source>
</reference>
<gene>
    <name evidence="2" type="ORF">FE795_07805</name>
</gene>
<evidence type="ECO:0000256" key="1">
    <source>
        <dbReference type="SAM" id="Phobius"/>
    </source>
</evidence>
<feature type="transmembrane region" description="Helical" evidence="1">
    <location>
        <begin position="68"/>
        <end position="101"/>
    </location>
</feature>
<evidence type="ECO:0000313" key="2">
    <source>
        <dbReference type="EMBL" id="QXX78928.1"/>
    </source>
</evidence>
<accession>A0ABX8SVK0</accession>